<dbReference type="InterPro" id="IPR021569">
    <property type="entry name" value="TUG-UBL1"/>
</dbReference>
<feature type="compositionally biased region" description="Polar residues" evidence="5">
    <location>
        <begin position="219"/>
        <end position="240"/>
    </location>
</feature>
<feature type="region of interest" description="Disordered" evidence="5">
    <location>
        <begin position="212"/>
        <end position="290"/>
    </location>
</feature>
<evidence type="ECO:0000313" key="7">
    <source>
        <dbReference type="EMBL" id="OAL30264.1"/>
    </source>
</evidence>
<dbReference type="PANTHER" id="PTHR46467:SF1">
    <property type="entry name" value="TETHER CONTAINING UBX DOMAIN FOR GLUT4"/>
    <property type="match status" value="1"/>
</dbReference>
<dbReference type="FunFam" id="3.30.720.90:FF:000001">
    <property type="entry name" value="60S ribosomal protein L38"/>
    <property type="match status" value="1"/>
</dbReference>
<dbReference type="GeneID" id="34592241"/>
<evidence type="ECO:0000259" key="6">
    <source>
        <dbReference type="PROSITE" id="PS50033"/>
    </source>
</evidence>
<dbReference type="RefSeq" id="XP_022496938.1">
    <property type="nucleotide sequence ID" value="XM_022647113.1"/>
</dbReference>
<keyword evidence="2 4" id="KW-0689">Ribosomal protein</keyword>
<evidence type="ECO:0000256" key="3">
    <source>
        <dbReference type="ARBA" id="ARBA00023274"/>
    </source>
</evidence>
<name>A0A178CLJ6_9EURO</name>
<dbReference type="CDD" id="cd17075">
    <property type="entry name" value="UBX1_UBXN9"/>
    <property type="match status" value="1"/>
</dbReference>
<dbReference type="SUPFAM" id="SSF54236">
    <property type="entry name" value="Ubiquitin-like"/>
    <property type="match status" value="2"/>
</dbReference>
<dbReference type="Pfam" id="PF00789">
    <property type="entry name" value="UBX"/>
    <property type="match status" value="1"/>
</dbReference>
<dbReference type="Proteomes" id="UP000185904">
    <property type="component" value="Unassembled WGS sequence"/>
</dbReference>
<dbReference type="InterPro" id="IPR001012">
    <property type="entry name" value="UBX_dom"/>
</dbReference>
<evidence type="ECO:0000256" key="5">
    <source>
        <dbReference type="SAM" id="MobiDB-lite"/>
    </source>
</evidence>
<dbReference type="OrthoDB" id="440781at2759"/>
<reference evidence="7 8" key="1">
    <citation type="submission" date="2016-03" db="EMBL/GenBank/DDBJ databases">
        <title>The draft genome sequence of Fonsecaea nubica causative agent of cutaneous subcutaneous infection in human host.</title>
        <authorList>
            <person name="Costa F."/>
            <person name="Sybren D.H."/>
            <person name="Raittz R.T."/>
            <person name="Weiss V.A."/>
            <person name="Leao A.C."/>
            <person name="Gomes R."/>
            <person name="De Souza E.M."/>
            <person name="Pedrosa F.O."/>
            <person name="Steffens M.B."/>
            <person name="Bombassaro A."/>
            <person name="Tadra-Sfeir M.Z."/>
            <person name="Moreno L.F."/>
            <person name="Najafzadeh M.J."/>
            <person name="Felipe M.S."/>
            <person name="Teixeira M."/>
            <person name="Sun J."/>
            <person name="Xi L."/>
            <person name="Castro M.A."/>
            <person name="Vicente V.A."/>
        </authorList>
    </citation>
    <scope>NUCLEOTIDE SEQUENCE [LARGE SCALE GENOMIC DNA]</scope>
    <source>
        <strain evidence="7 8">CBS 269.64</strain>
    </source>
</reference>
<comment type="similarity">
    <text evidence="1 4">Belongs to the eukaryotic ribosomal protein eL38 family.</text>
</comment>
<evidence type="ECO:0000256" key="4">
    <source>
        <dbReference type="RuleBase" id="RU003445"/>
    </source>
</evidence>
<dbReference type="EMBL" id="LVCJ01000074">
    <property type="protein sequence ID" value="OAL30264.1"/>
    <property type="molecule type" value="Genomic_DNA"/>
</dbReference>
<dbReference type="GO" id="GO:0006886">
    <property type="term" value="P:intracellular protein transport"/>
    <property type="evidence" value="ECO:0007669"/>
    <property type="project" value="TreeGrafter"/>
</dbReference>
<dbReference type="GO" id="GO:0012506">
    <property type="term" value="C:vesicle membrane"/>
    <property type="evidence" value="ECO:0007669"/>
    <property type="project" value="TreeGrafter"/>
</dbReference>
<dbReference type="GO" id="GO:1990904">
    <property type="term" value="C:ribonucleoprotein complex"/>
    <property type="evidence" value="ECO:0007669"/>
    <property type="project" value="UniProtKB-KW"/>
</dbReference>
<keyword evidence="3 4" id="KW-0687">Ribonucleoprotein</keyword>
<dbReference type="GO" id="GO:0005634">
    <property type="term" value="C:nucleus"/>
    <property type="evidence" value="ECO:0007669"/>
    <property type="project" value="TreeGrafter"/>
</dbReference>
<proteinExistence type="inferred from homology"/>
<dbReference type="CDD" id="cd16105">
    <property type="entry name" value="Ubl_ASPSCR1_like"/>
    <property type="match status" value="1"/>
</dbReference>
<accession>A0A178CLJ6</accession>
<dbReference type="GO" id="GO:0003735">
    <property type="term" value="F:structural constituent of ribosome"/>
    <property type="evidence" value="ECO:0007669"/>
    <property type="project" value="InterPro"/>
</dbReference>
<dbReference type="PANTHER" id="PTHR46467">
    <property type="entry name" value="TETHER CONTAINING UBX DOMAIN FOR GLUT4"/>
    <property type="match status" value="1"/>
</dbReference>
<keyword evidence="8" id="KW-1185">Reference proteome</keyword>
<dbReference type="AlphaFoldDB" id="A0A178CLJ6"/>
<dbReference type="GO" id="GO:0005840">
    <property type="term" value="C:ribosome"/>
    <property type="evidence" value="ECO:0007669"/>
    <property type="project" value="UniProtKB-KW"/>
</dbReference>
<dbReference type="PROSITE" id="PS50033">
    <property type="entry name" value="UBX"/>
    <property type="match status" value="1"/>
</dbReference>
<dbReference type="GO" id="GO:0006412">
    <property type="term" value="P:translation"/>
    <property type="evidence" value="ECO:0007669"/>
    <property type="project" value="InterPro"/>
</dbReference>
<organism evidence="7 8">
    <name type="scientific">Fonsecaea nubica</name>
    <dbReference type="NCBI Taxonomy" id="856822"/>
    <lineage>
        <taxon>Eukaryota</taxon>
        <taxon>Fungi</taxon>
        <taxon>Dikarya</taxon>
        <taxon>Ascomycota</taxon>
        <taxon>Pezizomycotina</taxon>
        <taxon>Eurotiomycetes</taxon>
        <taxon>Chaetothyriomycetidae</taxon>
        <taxon>Chaetothyriales</taxon>
        <taxon>Herpotrichiellaceae</taxon>
        <taxon>Fonsecaea</taxon>
    </lineage>
</organism>
<evidence type="ECO:0000313" key="8">
    <source>
        <dbReference type="Proteomes" id="UP000185904"/>
    </source>
</evidence>
<evidence type="ECO:0000256" key="2">
    <source>
        <dbReference type="ARBA" id="ARBA00022980"/>
    </source>
</evidence>
<dbReference type="CDD" id="cd01767">
    <property type="entry name" value="UBX"/>
    <property type="match status" value="1"/>
</dbReference>
<sequence length="584" mass="64201">MASHVVVIDSTARRATIKTTPGKNLSEVLEEACTKLGVNAAQYGLKHNNKPVDLSRTIRLSGLSSGAKLELVQLSKSAGVVSIALQLPESEARGVPNARLTDKFPSSTTLWLVLRKFEAGVAGGGTPSTRNFTARGVPSASQGSSGGGRLYYEQPVIQVMNRELASFTDLQKSLAQLGLNSGTALLRLSFRTTETPLEEAMAQIQSYFDSVEGTAAQPPRQQETSASSEPQTGSAGTQPEWNEERPSQLPPQAQEETSTSLPSQPETSSSSTSRPVSVFRPPSSSTPSAALMSHNEADYTPTVEHAQVHQKLLQQNSRNVRLPTEAELAAQAQEEAAKWAAVKEVEIKVRFPDQSAVSARFEQGDTAADLYNFVRECLEQQYRAEHFMLRNPGIRGKNEIIPDDSAKKLIKDLQLKGRVLVTFQWDDHKASLHARSVKSVLKVELREQAQEVKVQDLPTVDVEADEEPGIKVNLGTKDTSEGPGDVYNARLQSPSSIDFEHFKMPSEVTDIKQFLEIARRKDAKGARLKKSSKSKDIKMKIRCKRYLYTLILKDSDKADKIKQSLPPTMPFVEIGKKNKKPKKN</sequence>
<dbReference type="Pfam" id="PF11470">
    <property type="entry name" value="TUG-UBL1"/>
    <property type="match status" value="1"/>
</dbReference>
<dbReference type="InterPro" id="IPR059238">
    <property type="entry name" value="UBX1_UBXN9"/>
</dbReference>
<comment type="caution">
    <text evidence="7">The sequence shown here is derived from an EMBL/GenBank/DDBJ whole genome shotgun (WGS) entry which is preliminary data.</text>
</comment>
<dbReference type="InterPro" id="IPR038464">
    <property type="entry name" value="Ribosomal_eL38_sf"/>
</dbReference>
<gene>
    <name evidence="7" type="ORF">AYO20_08838</name>
</gene>
<feature type="compositionally biased region" description="Low complexity" evidence="5">
    <location>
        <begin position="257"/>
        <end position="288"/>
    </location>
</feature>
<feature type="region of interest" description="Disordered" evidence="5">
    <location>
        <begin position="561"/>
        <end position="584"/>
    </location>
</feature>
<dbReference type="InterPro" id="IPR029071">
    <property type="entry name" value="Ubiquitin-like_domsf"/>
</dbReference>
<dbReference type="Gene3D" id="3.30.720.90">
    <property type="match status" value="1"/>
</dbReference>
<evidence type="ECO:0000256" key="1">
    <source>
        <dbReference type="ARBA" id="ARBA00007803"/>
    </source>
</evidence>
<feature type="domain" description="UBX" evidence="6">
    <location>
        <begin position="340"/>
        <end position="423"/>
    </location>
</feature>
<dbReference type="Pfam" id="PF01781">
    <property type="entry name" value="Ribosomal_L38e"/>
    <property type="match status" value="1"/>
</dbReference>
<dbReference type="Gene3D" id="3.10.20.90">
    <property type="entry name" value="Phosphatidylinositol 3-kinase Catalytic Subunit, Chain A, domain 1"/>
    <property type="match status" value="2"/>
</dbReference>
<dbReference type="InterPro" id="IPR002675">
    <property type="entry name" value="Ribosomal_eL38"/>
</dbReference>
<dbReference type="GO" id="GO:0005737">
    <property type="term" value="C:cytoplasm"/>
    <property type="evidence" value="ECO:0007669"/>
    <property type="project" value="TreeGrafter"/>
</dbReference>
<protein>
    <recommendedName>
        <fullName evidence="6">UBX domain-containing protein</fullName>
    </recommendedName>
</protein>